<dbReference type="InterPro" id="IPR020568">
    <property type="entry name" value="Ribosomal_Su5_D2-typ_SF"/>
</dbReference>
<dbReference type="EMBL" id="DTDJ01000016">
    <property type="protein sequence ID" value="HGL17078.1"/>
    <property type="molecule type" value="Genomic_DNA"/>
</dbReference>
<sequence>MVEHDVIKSYAKINLGLWITEKRSDGYHNIVTVFHKIGLYDTITIYPSETFEIVCFGRASVTKDNILYKVKDAIEKQFEIPINYKIEIKKNIPVGSGLGGASSNAAYFLKYLNEKRGLNLSQEEMIKIGEKIGSDVPFFLLKENAAIATGKGEILEPFYSAFNYPLILGFPDCQILTSWAYAEFDRKGTFYKFSEAYKKASKIAEALQENNLDGLMEIENSFEPVVTASYPQIQEIMDILSSLGAKIISMSGSGSAVYGIFERMVLIENFGEALIPTAFLEME</sequence>
<dbReference type="EMBL" id="DSOL01000284">
    <property type="protein sequence ID" value="HEN28950.1"/>
    <property type="molecule type" value="Genomic_DNA"/>
</dbReference>
<dbReference type="NCBIfam" id="TIGR00154">
    <property type="entry name" value="ispE"/>
    <property type="match status" value="1"/>
</dbReference>
<feature type="active site" evidence="9">
    <location>
        <position position="12"/>
    </location>
</feature>
<dbReference type="EC" id="2.7.1.148" evidence="2 9"/>
<dbReference type="InterPro" id="IPR013750">
    <property type="entry name" value="GHMP_kinase_C_dom"/>
</dbReference>
<accession>A0A7C2P0W6</accession>
<keyword evidence="7 9" id="KW-0067">ATP-binding</keyword>
<dbReference type="SUPFAM" id="SSF55060">
    <property type="entry name" value="GHMP Kinase, C-terminal domain"/>
    <property type="match status" value="1"/>
</dbReference>
<dbReference type="GO" id="GO:0016114">
    <property type="term" value="P:terpenoid biosynthetic process"/>
    <property type="evidence" value="ECO:0007669"/>
    <property type="project" value="UniProtKB-UniRule"/>
</dbReference>
<evidence type="ECO:0000256" key="4">
    <source>
        <dbReference type="ARBA" id="ARBA00022679"/>
    </source>
</evidence>
<keyword evidence="5 9" id="KW-0547">Nucleotide-binding</keyword>
<evidence type="ECO:0000256" key="7">
    <source>
        <dbReference type="ARBA" id="ARBA00022840"/>
    </source>
</evidence>
<dbReference type="Gene3D" id="3.30.70.890">
    <property type="entry name" value="GHMP kinase, C-terminal domain"/>
    <property type="match status" value="1"/>
</dbReference>
<evidence type="ECO:0000256" key="8">
    <source>
        <dbReference type="ARBA" id="ARBA00032554"/>
    </source>
</evidence>
<dbReference type="HAMAP" id="MF_00061">
    <property type="entry name" value="IspE"/>
    <property type="match status" value="1"/>
</dbReference>
<comment type="caution">
    <text evidence="12">The sequence shown here is derived from an EMBL/GenBank/DDBJ whole genome shotgun (WGS) entry which is preliminary data.</text>
</comment>
<reference evidence="12" key="1">
    <citation type="journal article" date="2020" name="mSystems">
        <title>Genome- and Community-Level Interaction Insights into Carbon Utilization and Element Cycling Functions of Hydrothermarchaeota in Hydrothermal Sediment.</title>
        <authorList>
            <person name="Zhou Z."/>
            <person name="Liu Y."/>
            <person name="Xu W."/>
            <person name="Pan J."/>
            <person name="Luo Z.H."/>
            <person name="Li M."/>
        </authorList>
    </citation>
    <scope>NUCLEOTIDE SEQUENCE [LARGE SCALE GENOMIC DNA]</scope>
    <source>
        <strain evidence="12">SpSt-34</strain>
        <strain evidence="13">SpSt-69</strain>
    </source>
</reference>
<evidence type="ECO:0000313" key="13">
    <source>
        <dbReference type="EMBL" id="HGL17078.1"/>
    </source>
</evidence>
<dbReference type="InterPro" id="IPR006204">
    <property type="entry name" value="GHMP_kinase_N_dom"/>
</dbReference>
<proteinExistence type="inferred from homology"/>
<comment type="pathway">
    <text evidence="9">Isoprenoid biosynthesis; isopentenyl diphosphate biosynthesis via DXP pathway; isopentenyl diphosphate from 1-deoxy-D-xylulose 5-phosphate: step 3/6.</text>
</comment>
<dbReference type="GO" id="GO:0005524">
    <property type="term" value="F:ATP binding"/>
    <property type="evidence" value="ECO:0007669"/>
    <property type="project" value="UniProtKB-UniRule"/>
</dbReference>
<organism evidence="12">
    <name type="scientific">candidate division WOR-3 bacterium</name>
    <dbReference type="NCBI Taxonomy" id="2052148"/>
    <lineage>
        <taxon>Bacteria</taxon>
        <taxon>Bacteria division WOR-3</taxon>
    </lineage>
</organism>
<evidence type="ECO:0000256" key="5">
    <source>
        <dbReference type="ARBA" id="ARBA00022741"/>
    </source>
</evidence>
<name>A0A7C2P0W6_UNCW3</name>
<comment type="similarity">
    <text evidence="1 9">Belongs to the GHMP kinase family. IspE subfamily.</text>
</comment>
<dbReference type="InterPro" id="IPR004424">
    <property type="entry name" value="IspE"/>
</dbReference>
<feature type="domain" description="GHMP kinase N-terminal" evidence="10">
    <location>
        <begin position="65"/>
        <end position="141"/>
    </location>
</feature>
<evidence type="ECO:0000256" key="2">
    <source>
        <dbReference type="ARBA" id="ARBA00012052"/>
    </source>
</evidence>
<comment type="function">
    <text evidence="9">Catalyzes the phosphorylation of the position 2 hydroxy group of 4-diphosphocytidyl-2C-methyl-D-erythritol.</text>
</comment>
<dbReference type="Gene3D" id="3.30.230.10">
    <property type="match status" value="1"/>
</dbReference>
<evidence type="ECO:0000259" key="10">
    <source>
        <dbReference type="Pfam" id="PF00288"/>
    </source>
</evidence>
<feature type="domain" description="GHMP kinase C-terminal" evidence="11">
    <location>
        <begin position="204"/>
        <end position="263"/>
    </location>
</feature>
<dbReference type="InterPro" id="IPR036554">
    <property type="entry name" value="GHMP_kinase_C_sf"/>
</dbReference>
<gene>
    <name evidence="9 12" type="primary">ispE</name>
    <name evidence="12" type="ORF">ENQ77_09975</name>
    <name evidence="13" type="ORF">ENU66_01885</name>
</gene>
<keyword evidence="6 9" id="KW-0418">Kinase</keyword>
<protein>
    <recommendedName>
        <fullName evidence="3 9">4-diphosphocytidyl-2-C-methyl-D-erythritol kinase</fullName>
        <shortName evidence="9">CMK</shortName>
        <ecNumber evidence="2 9">2.7.1.148</ecNumber>
    </recommendedName>
    <alternativeName>
        <fullName evidence="8 9">4-(cytidine-5'-diphospho)-2-C-methyl-D-erythritol kinase</fullName>
    </alternativeName>
</protein>
<dbReference type="InterPro" id="IPR014721">
    <property type="entry name" value="Ribsml_uS5_D2-typ_fold_subgr"/>
</dbReference>
<dbReference type="PANTHER" id="PTHR43527">
    <property type="entry name" value="4-DIPHOSPHOCYTIDYL-2-C-METHYL-D-ERYTHRITOL KINASE, CHLOROPLASTIC"/>
    <property type="match status" value="1"/>
</dbReference>
<dbReference type="SUPFAM" id="SSF54211">
    <property type="entry name" value="Ribosomal protein S5 domain 2-like"/>
    <property type="match status" value="1"/>
</dbReference>
<keyword evidence="9" id="KW-0414">Isoprene biosynthesis</keyword>
<dbReference type="UniPathway" id="UPA00056">
    <property type="reaction ID" value="UER00094"/>
</dbReference>
<evidence type="ECO:0000256" key="1">
    <source>
        <dbReference type="ARBA" id="ARBA00009684"/>
    </source>
</evidence>
<evidence type="ECO:0000259" key="11">
    <source>
        <dbReference type="Pfam" id="PF08544"/>
    </source>
</evidence>
<evidence type="ECO:0000256" key="3">
    <source>
        <dbReference type="ARBA" id="ARBA00017473"/>
    </source>
</evidence>
<comment type="catalytic activity">
    <reaction evidence="9">
        <text>4-CDP-2-C-methyl-D-erythritol + ATP = 4-CDP-2-C-methyl-D-erythritol 2-phosphate + ADP + H(+)</text>
        <dbReference type="Rhea" id="RHEA:18437"/>
        <dbReference type="ChEBI" id="CHEBI:15378"/>
        <dbReference type="ChEBI" id="CHEBI:30616"/>
        <dbReference type="ChEBI" id="CHEBI:57823"/>
        <dbReference type="ChEBI" id="CHEBI:57919"/>
        <dbReference type="ChEBI" id="CHEBI:456216"/>
        <dbReference type="EC" id="2.7.1.148"/>
    </reaction>
</comment>
<dbReference type="Pfam" id="PF00288">
    <property type="entry name" value="GHMP_kinases_N"/>
    <property type="match status" value="1"/>
</dbReference>
<dbReference type="Pfam" id="PF08544">
    <property type="entry name" value="GHMP_kinases_C"/>
    <property type="match status" value="1"/>
</dbReference>
<evidence type="ECO:0000256" key="6">
    <source>
        <dbReference type="ARBA" id="ARBA00022777"/>
    </source>
</evidence>
<dbReference type="PANTHER" id="PTHR43527:SF2">
    <property type="entry name" value="4-DIPHOSPHOCYTIDYL-2-C-METHYL-D-ERYTHRITOL KINASE, CHLOROPLASTIC"/>
    <property type="match status" value="1"/>
</dbReference>
<dbReference type="GO" id="GO:0050515">
    <property type="term" value="F:4-(cytidine 5'-diphospho)-2-C-methyl-D-erythritol kinase activity"/>
    <property type="evidence" value="ECO:0007669"/>
    <property type="project" value="UniProtKB-UniRule"/>
</dbReference>
<feature type="active site" evidence="9">
    <location>
        <position position="135"/>
    </location>
</feature>
<feature type="binding site" evidence="9">
    <location>
        <begin position="93"/>
        <end position="103"/>
    </location>
    <ligand>
        <name>ATP</name>
        <dbReference type="ChEBI" id="CHEBI:30616"/>
    </ligand>
</feature>
<dbReference type="GO" id="GO:0019288">
    <property type="term" value="P:isopentenyl diphosphate biosynthetic process, methylerythritol 4-phosphate pathway"/>
    <property type="evidence" value="ECO:0007669"/>
    <property type="project" value="UniProtKB-UniRule"/>
</dbReference>
<keyword evidence="4 9" id="KW-0808">Transferase</keyword>
<dbReference type="PIRSF" id="PIRSF010376">
    <property type="entry name" value="IspE"/>
    <property type="match status" value="1"/>
</dbReference>
<evidence type="ECO:0000313" key="12">
    <source>
        <dbReference type="EMBL" id="HEN28950.1"/>
    </source>
</evidence>
<evidence type="ECO:0000256" key="9">
    <source>
        <dbReference type="HAMAP-Rule" id="MF_00061"/>
    </source>
</evidence>
<dbReference type="AlphaFoldDB" id="A0A7C2P0W6"/>